<dbReference type="EMBL" id="GGYP01003395">
    <property type="protein sequence ID" value="MDE48166.1"/>
    <property type="molecule type" value="Transcribed_RNA"/>
</dbReference>
<reference evidence="7" key="1">
    <citation type="submission" date="2018-10" db="EMBL/GenBank/DDBJ databases">
        <title>Transcriptome assembly of Aceria tosichella (Wheat curl mite) Type 2.</title>
        <authorList>
            <person name="Scully E.D."/>
            <person name="Geib S.M."/>
            <person name="Palmer N.A."/>
            <person name="Gupta A.K."/>
            <person name="Sarath G."/>
            <person name="Tatineni S."/>
        </authorList>
    </citation>
    <scope>NUCLEOTIDE SEQUENCE</scope>
    <source>
        <strain evidence="7">LincolnNE</strain>
    </source>
</reference>
<accession>A0A6G1SCB2</accession>
<feature type="disulfide bond" evidence="3">
    <location>
        <begin position="668"/>
        <end position="680"/>
    </location>
</feature>
<feature type="compositionally biased region" description="Low complexity" evidence="4">
    <location>
        <begin position="307"/>
        <end position="333"/>
    </location>
</feature>
<feature type="disulfide bond" evidence="3">
    <location>
        <begin position="675"/>
        <end position="693"/>
    </location>
</feature>
<protein>
    <submittedName>
        <fullName evidence="7">Neuropilin and tolloid-like protein 1</fullName>
    </submittedName>
</protein>
<dbReference type="Pfam" id="PF00057">
    <property type="entry name" value="Ldl_recept_a"/>
    <property type="match status" value="1"/>
</dbReference>
<name>A0A6G1SCB2_9ACAR</name>
<evidence type="ECO:0000256" key="5">
    <source>
        <dbReference type="SAM" id="Phobius"/>
    </source>
</evidence>
<feature type="compositionally biased region" description="Acidic residues" evidence="4">
    <location>
        <begin position="1414"/>
        <end position="1428"/>
    </location>
</feature>
<feature type="region of interest" description="Disordered" evidence="4">
    <location>
        <begin position="1059"/>
        <end position="1144"/>
    </location>
</feature>
<dbReference type="InterPro" id="IPR036055">
    <property type="entry name" value="LDL_receptor-like_sf"/>
</dbReference>
<feature type="domain" description="CUB" evidence="6">
    <location>
        <begin position="526"/>
        <end position="660"/>
    </location>
</feature>
<keyword evidence="5" id="KW-0472">Membrane</keyword>
<evidence type="ECO:0000256" key="3">
    <source>
        <dbReference type="PROSITE-ProRule" id="PRU00124"/>
    </source>
</evidence>
<feature type="region of interest" description="Disordered" evidence="4">
    <location>
        <begin position="218"/>
        <end position="277"/>
    </location>
</feature>
<feature type="compositionally biased region" description="Polar residues" evidence="4">
    <location>
        <begin position="1089"/>
        <end position="1103"/>
    </location>
</feature>
<dbReference type="SUPFAM" id="SSF57424">
    <property type="entry name" value="LDL receptor-like module"/>
    <property type="match status" value="1"/>
</dbReference>
<comment type="caution">
    <text evidence="3">Lacks conserved residue(s) required for the propagation of feature annotation.</text>
</comment>
<evidence type="ECO:0000256" key="2">
    <source>
        <dbReference type="ARBA" id="ARBA00023157"/>
    </source>
</evidence>
<evidence type="ECO:0000313" key="7">
    <source>
        <dbReference type="EMBL" id="MDE48166.1"/>
    </source>
</evidence>
<organism evidence="7">
    <name type="scientific">Aceria tosichella</name>
    <name type="common">wheat curl mite</name>
    <dbReference type="NCBI Taxonomy" id="561515"/>
    <lineage>
        <taxon>Eukaryota</taxon>
        <taxon>Metazoa</taxon>
        <taxon>Ecdysozoa</taxon>
        <taxon>Arthropoda</taxon>
        <taxon>Chelicerata</taxon>
        <taxon>Arachnida</taxon>
        <taxon>Acari</taxon>
        <taxon>Acariformes</taxon>
        <taxon>Trombidiformes</taxon>
        <taxon>Prostigmata</taxon>
        <taxon>Eupodina</taxon>
        <taxon>Eriophyoidea</taxon>
        <taxon>Eriophyidae</taxon>
        <taxon>Eriophyinae</taxon>
        <taxon>Aceriini</taxon>
        <taxon>Aceria</taxon>
    </lineage>
</organism>
<dbReference type="InterPro" id="IPR002172">
    <property type="entry name" value="LDrepeatLR_classA_rpt"/>
</dbReference>
<feature type="region of interest" description="Disordered" evidence="4">
    <location>
        <begin position="760"/>
        <end position="798"/>
    </location>
</feature>
<feature type="transmembrane region" description="Helical" evidence="5">
    <location>
        <begin position="81"/>
        <end position="98"/>
    </location>
</feature>
<dbReference type="SMART" id="SM00042">
    <property type="entry name" value="CUB"/>
    <property type="match status" value="2"/>
</dbReference>
<dbReference type="CDD" id="cd00041">
    <property type="entry name" value="CUB"/>
    <property type="match status" value="2"/>
</dbReference>
<feature type="compositionally biased region" description="Low complexity" evidence="4">
    <location>
        <begin position="1059"/>
        <end position="1083"/>
    </location>
</feature>
<dbReference type="PANTHER" id="PTHR24251">
    <property type="entry name" value="OVOCHYMASE-RELATED"/>
    <property type="match status" value="1"/>
</dbReference>
<feature type="region of interest" description="Disordered" evidence="4">
    <location>
        <begin position="1410"/>
        <end position="1489"/>
    </location>
</feature>
<evidence type="ECO:0000256" key="1">
    <source>
        <dbReference type="ARBA" id="ARBA00022737"/>
    </source>
</evidence>
<dbReference type="PANTHER" id="PTHR24251:SF28">
    <property type="entry name" value="NEUROPILIN AND TOLLOID-LIKE, ISOFORM B"/>
    <property type="match status" value="1"/>
</dbReference>
<dbReference type="Gene3D" id="4.10.400.10">
    <property type="entry name" value="Low-density Lipoprotein Receptor"/>
    <property type="match status" value="1"/>
</dbReference>
<dbReference type="CDD" id="cd00112">
    <property type="entry name" value="LDLa"/>
    <property type="match status" value="1"/>
</dbReference>
<feature type="compositionally biased region" description="Polar residues" evidence="4">
    <location>
        <begin position="1541"/>
        <end position="1568"/>
    </location>
</feature>
<feature type="compositionally biased region" description="Low complexity" evidence="4">
    <location>
        <begin position="228"/>
        <end position="245"/>
    </location>
</feature>
<keyword evidence="1" id="KW-0677">Repeat</keyword>
<keyword evidence="2 3" id="KW-1015">Disulfide bond</keyword>
<evidence type="ECO:0000256" key="4">
    <source>
        <dbReference type="SAM" id="MobiDB-lite"/>
    </source>
</evidence>
<feature type="compositionally biased region" description="Polar residues" evidence="4">
    <location>
        <begin position="1466"/>
        <end position="1480"/>
    </location>
</feature>
<feature type="region of interest" description="Disordered" evidence="4">
    <location>
        <begin position="1541"/>
        <end position="1594"/>
    </location>
</feature>
<feature type="domain" description="CUB" evidence="6">
    <location>
        <begin position="395"/>
        <end position="513"/>
    </location>
</feature>
<proteinExistence type="predicted"/>
<feature type="compositionally biased region" description="Pro residues" evidence="4">
    <location>
        <begin position="1128"/>
        <end position="1138"/>
    </location>
</feature>
<dbReference type="SUPFAM" id="SSF49854">
    <property type="entry name" value="Spermadhesin, CUB domain"/>
    <property type="match status" value="2"/>
</dbReference>
<dbReference type="PROSITE" id="PS01180">
    <property type="entry name" value="CUB"/>
    <property type="match status" value="2"/>
</dbReference>
<dbReference type="Gene3D" id="2.60.120.290">
    <property type="entry name" value="Spermadhesin, CUB domain"/>
    <property type="match status" value="2"/>
</dbReference>
<feature type="region of interest" description="Disordered" evidence="4">
    <location>
        <begin position="298"/>
        <end position="339"/>
    </location>
</feature>
<dbReference type="FunFam" id="2.60.120.290:FF:000013">
    <property type="entry name" value="Membrane frizzled-related protein"/>
    <property type="match status" value="1"/>
</dbReference>
<dbReference type="PROSITE" id="PS50068">
    <property type="entry name" value="LDLRA_2"/>
    <property type="match status" value="1"/>
</dbReference>
<dbReference type="Pfam" id="PF00431">
    <property type="entry name" value="CUB"/>
    <property type="match status" value="2"/>
</dbReference>
<dbReference type="InterPro" id="IPR000859">
    <property type="entry name" value="CUB_dom"/>
</dbReference>
<dbReference type="SMART" id="SM00192">
    <property type="entry name" value="LDLa"/>
    <property type="match status" value="1"/>
</dbReference>
<feature type="compositionally biased region" description="Polar residues" evidence="4">
    <location>
        <begin position="1583"/>
        <end position="1594"/>
    </location>
</feature>
<keyword evidence="5" id="KW-0812">Transmembrane</keyword>
<feature type="region of interest" description="Disordered" evidence="4">
    <location>
        <begin position="136"/>
        <end position="170"/>
    </location>
</feature>
<feature type="region of interest" description="Disordered" evidence="4">
    <location>
        <begin position="1311"/>
        <end position="1335"/>
    </location>
</feature>
<keyword evidence="5" id="KW-1133">Transmembrane helix</keyword>
<sequence>MSLRPIKQPARCLRKPLPQSLPQQSLSLLVQPALVVPVPPQLSALSMSPSPLMTANSGSRSGGGERTTGSARELPRQQQIFAFRLILSLAVGLMLALSHRSIAMQTATATVATEVNASPKPAASIVDKQSRIYHQDDEPASTSGCNTNRNNNNNNNNNNTSSNINNNNGNFNNNFDLSEVLPRETDLAADDGLHLKYLNGFHSNNRFGRNHLPTARAADAASNRHLATTKTKTIDNNITTETTTTLDHHLDGTHKQWAPRPKRDNHPARLEPSLNSNASDFNSFTSLVDQLPWPLSKSPLSRSHTEASLASSSSPPTTLATSPQTPLLPPSSSNHSTGVQLAKNHLKTIRQVPPLSNQPSVELSAPSQQAAAAAAAYALAQEDKKAANKLNAELCKNFSIGIQHETGGVFTSPNYPNPYPANLICTKLIEAPSGYYVVLEFRDQFNIEEAGTDCDNDKIEIRDGRFGYSKVLARYCGNRFPPEVRSTDEAMWLRFISDGSITHTGFKAVYRFEKQKNTKPPPPFECRFNVTTMPTLPGVNGTENRTGIHSGIIKNTDVPEKLIEYSKQYNVSLECIWNITVTPGWKIYLTFSSYEINKPNDCDSNFIEIYEENLTEENQTVKFCGTRTEPQQSRSNVFNIRHHAIPSASSSKFEIIYTAFREKGQAGCDTREFDCDDGTCIHESLKCDGTINCKYRYDEASEPGPCAIGEDVQPFFETEHMVIILIVFLTLVSGMCASIIVSCWGKIQERRRRKLEYHMRKSREASMEGQMNKVDQLYGSNDGSNGGATGRQNTSAPNNLKQRLTAPIAPSENHLTQQQHYGTKYPYETGPFPPIGDQQQLLNGSLDIEQQRQLLTSGAHFGQHPASLIMQQQQQQQQHQQQQLNRNNTIIGDNYGHQTYESGRAQLQNQQQLIGASNPNLNANFRMLQQQQQHQPSDHQERSMSVYGSRSKTLQQQRNLQGGIYGVQQGQASSLAGNNLSSSITCCNMPNETPLISDLVKRANMQQQHQVNNRLMQMAQANNAMRMQQQISDAAPAMATIPRSISAYQLSKSQLRLNQQQQQLQRQHQQLLQQQRHQAQSTHAKSMSDAGQANKHQPPNHSLSYPHACSGAHAGDLANAMGANDSPALPPPPPPPNLMPHQVGQTSCATLPPQMSDNKRHAFKVSRLDPSQLTGDTLPDSDLVMTNMPLGSMQFDDVSTESDATFGMLVDSVGNASLNYGPQMNRQASTMAPSQQPQHPLLLSQSCKTMQPISHLSECNLIRRQRAEALASEGGSIGRQQMLMSQSSCICDCGALERANQLRQHQEHALLGQHFPPPPPPQQQQRQLVQSDTRDFDMDSDEAKAMHGVPYGFTGDINDSNNFVMAAQMRPGRQIVHLNHGNILNYNGSVLGNPTNQQQQMRLDRFRQQSSELTADDDEDVEDDDEDDRNGMVDGFVGNNLEGQVDVDDDEISSDAAISQRRPTENQKSAGKFNTVSGNPKSIVRRNKEELRDVEGLRQKHLSGSHTSICTCGSQAKLDMNDLVDDDDEDNDYGDVASLSGQKMSQTTVKSQSVANNDTNVHSTNPGSGVNDISAKQAPGSKQDFTSTADRNKT</sequence>
<feature type="region of interest" description="Disordered" evidence="4">
    <location>
        <begin position="46"/>
        <end position="73"/>
    </location>
</feature>
<dbReference type="InterPro" id="IPR035914">
    <property type="entry name" value="Sperma_CUB_dom_sf"/>
</dbReference>
<feature type="compositionally biased region" description="Low complexity" evidence="4">
    <location>
        <begin position="146"/>
        <end position="170"/>
    </location>
</feature>
<gene>
    <name evidence="7" type="primary">Neto1_1</name>
    <name evidence="7" type="ORF">g.13979</name>
</gene>
<evidence type="ECO:0000259" key="6">
    <source>
        <dbReference type="PROSITE" id="PS01180"/>
    </source>
</evidence>